<dbReference type="InterPro" id="IPR019906">
    <property type="entry name" value="Ribosomal_uL6_bac-type"/>
</dbReference>
<feature type="domain" description="Large ribosomal subunit protein uL6 alpha-beta" evidence="9">
    <location>
        <begin position="92"/>
        <end position="164"/>
    </location>
</feature>
<organism evidence="10 11">
    <name type="scientific">Candidatus Uhrbacteria bacterium RIFOXYC2_FULL_47_19</name>
    <dbReference type="NCBI Taxonomy" id="1802424"/>
    <lineage>
        <taxon>Bacteria</taxon>
        <taxon>Candidatus Uhriibacteriota</taxon>
    </lineage>
</organism>
<evidence type="ECO:0000256" key="7">
    <source>
        <dbReference type="RuleBase" id="RU003869"/>
    </source>
</evidence>
<evidence type="ECO:0000256" key="6">
    <source>
        <dbReference type="HAMAP-Rule" id="MF_01365"/>
    </source>
</evidence>
<evidence type="ECO:0000313" key="10">
    <source>
        <dbReference type="EMBL" id="OGM01272.1"/>
    </source>
</evidence>
<comment type="subunit">
    <text evidence="6">Part of the 50S ribosomal subunit.</text>
</comment>
<dbReference type="Pfam" id="PF00347">
    <property type="entry name" value="Ribosomal_L6"/>
    <property type="match status" value="2"/>
</dbReference>
<dbReference type="InterPro" id="IPR020040">
    <property type="entry name" value="Ribosomal_uL6_a/b-dom"/>
</dbReference>
<keyword evidence="4 6" id="KW-0689">Ribosomal protein</keyword>
<comment type="caution">
    <text evidence="10">The sequence shown here is derived from an EMBL/GenBank/DDBJ whole genome shotgun (WGS) entry which is preliminary data.</text>
</comment>
<evidence type="ECO:0000256" key="3">
    <source>
        <dbReference type="ARBA" id="ARBA00022884"/>
    </source>
</evidence>
<dbReference type="FunFam" id="3.90.930.12:FF:000001">
    <property type="entry name" value="50S ribosomal protein L6"/>
    <property type="match status" value="1"/>
</dbReference>
<dbReference type="GO" id="GO:0002181">
    <property type="term" value="P:cytoplasmic translation"/>
    <property type="evidence" value="ECO:0007669"/>
    <property type="project" value="TreeGrafter"/>
</dbReference>
<dbReference type="PRINTS" id="PR00059">
    <property type="entry name" value="RIBOSOMALL6"/>
</dbReference>
<dbReference type="STRING" id="1802424.A2480_01980"/>
<reference evidence="10 11" key="1">
    <citation type="journal article" date="2016" name="Nat. Commun.">
        <title>Thousands of microbial genomes shed light on interconnected biogeochemical processes in an aquifer system.</title>
        <authorList>
            <person name="Anantharaman K."/>
            <person name="Brown C.T."/>
            <person name="Hug L.A."/>
            <person name="Sharon I."/>
            <person name="Castelle C.J."/>
            <person name="Probst A.J."/>
            <person name="Thomas B.C."/>
            <person name="Singh A."/>
            <person name="Wilkins M.J."/>
            <person name="Karaoz U."/>
            <person name="Brodie E.L."/>
            <person name="Williams K.H."/>
            <person name="Hubbard S.S."/>
            <person name="Banfield J.F."/>
        </authorList>
    </citation>
    <scope>NUCLEOTIDE SEQUENCE [LARGE SCALE GENOMIC DNA]</scope>
</reference>
<evidence type="ECO:0000256" key="5">
    <source>
        <dbReference type="ARBA" id="ARBA00023274"/>
    </source>
</evidence>
<dbReference type="HAMAP" id="MF_01365_B">
    <property type="entry name" value="Ribosomal_uL6_B"/>
    <property type="match status" value="1"/>
</dbReference>
<dbReference type="AlphaFoldDB" id="A0A1F7WEM0"/>
<dbReference type="PIRSF" id="PIRSF002162">
    <property type="entry name" value="Ribosomal_L6"/>
    <property type="match status" value="1"/>
</dbReference>
<keyword evidence="2 6" id="KW-0699">rRNA-binding</keyword>
<proteinExistence type="inferred from homology"/>
<dbReference type="PANTHER" id="PTHR11655">
    <property type="entry name" value="60S/50S RIBOSOMAL PROTEIN L6/L9"/>
    <property type="match status" value="1"/>
</dbReference>
<dbReference type="SUPFAM" id="SSF56053">
    <property type="entry name" value="Ribosomal protein L6"/>
    <property type="match status" value="2"/>
</dbReference>
<evidence type="ECO:0000256" key="1">
    <source>
        <dbReference type="ARBA" id="ARBA00009356"/>
    </source>
</evidence>
<feature type="domain" description="Large ribosomal subunit protein uL6 alpha-beta" evidence="9">
    <location>
        <begin position="11"/>
        <end position="83"/>
    </location>
</feature>
<dbReference type="GO" id="GO:0003735">
    <property type="term" value="F:structural constituent of ribosome"/>
    <property type="evidence" value="ECO:0007669"/>
    <property type="project" value="UniProtKB-UniRule"/>
</dbReference>
<evidence type="ECO:0000259" key="9">
    <source>
        <dbReference type="Pfam" id="PF00347"/>
    </source>
</evidence>
<evidence type="ECO:0000256" key="2">
    <source>
        <dbReference type="ARBA" id="ARBA00022730"/>
    </source>
</evidence>
<dbReference type="PANTHER" id="PTHR11655:SF14">
    <property type="entry name" value="LARGE RIBOSOMAL SUBUNIT PROTEIN UL6M"/>
    <property type="match status" value="1"/>
</dbReference>
<evidence type="ECO:0000313" key="11">
    <source>
        <dbReference type="Proteomes" id="UP000176988"/>
    </source>
</evidence>
<dbReference type="NCBIfam" id="TIGR03654">
    <property type="entry name" value="L6_bact"/>
    <property type="match status" value="1"/>
</dbReference>
<dbReference type="InterPro" id="IPR036789">
    <property type="entry name" value="Ribosomal_uL6-like_a/b-dom_sf"/>
</dbReference>
<dbReference type="GO" id="GO:0019843">
    <property type="term" value="F:rRNA binding"/>
    <property type="evidence" value="ECO:0007669"/>
    <property type="project" value="UniProtKB-UniRule"/>
</dbReference>
<gene>
    <name evidence="6" type="primary">rplF</name>
    <name evidence="10" type="ORF">A2480_01980</name>
</gene>
<dbReference type="GO" id="GO:0022625">
    <property type="term" value="C:cytosolic large ribosomal subunit"/>
    <property type="evidence" value="ECO:0007669"/>
    <property type="project" value="UniProtKB-UniRule"/>
</dbReference>
<accession>A0A1F7WEM0</accession>
<evidence type="ECO:0000256" key="4">
    <source>
        <dbReference type="ARBA" id="ARBA00022980"/>
    </source>
</evidence>
<comment type="function">
    <text evidence="6 8">This protein binds to the 23S rRNA, and is important in its secondary structure. It is located near the subunit interface in the base of the L7/L12 stalk, and near the tRNA binding site of the peptidyltransferase center.</text>
</comment>
<comment type="similarity">
    <text evidence="1 6 7">Belongs to the universal ribosomal protein uL6 family.</text>
</comment>
<evidence type="ECO:0000256" key="8">
    <source>
        <dbReference type="RuleBase" id="RU003870"/>
    </source>
</evidence>
<sequence length="179" mass="19718">MSRIGKKPISIPSGVEVKIDDRKVIVKGPKGTLDLDIHPHVEVSLVDGLITVKVEDETNVSDRALWGLFVRLIGNMITGVTTGFERKLEVNGIGYKVALQGKILKLDMGFSHEVNFPIPDGINITVEKNLITVSGIDKQFVGETAAQIRRVRKPEPYKGKGIKYLEETIQRKAGKTSKS</sequence>
<dbReference type="InterPro" id="IPR000702">
    <property type="entry name" value="Ribosomal_uL6-like"/>
</dbReference>
<dbReference type="Gene3D" id="3.90.930.12">
    <property type="entry name" value="Ribosomal protein L6, alpha-beta domain"/>
    <property type="match status" value="2"/>
</dbReference>
<dbReference type="Proteomes" id="UP000176988">
    <property type="component" value="Unassembled WGS sequence"/>
</dbReference>
<keyword evidence="3 6" id="KW-0694">RNA-binding</keyword>
<dbReference type="EMBL" id="MGFG01000010">
    <property type="protein sequence ID" value="OGM01272.1"/>
    <property type="molecule type" value="Genomic_DNA"/>
</dbReference>
<dbReference type="FunFam" id="3.90.930.12:FF:000002">
    <property type="entry name" value="50S ribosomal protein L6"/>
    <property type="match status" value="1"/>
</dbReference>
<name>A0A1F7WEM0_9BACT</name>
<keyword evidence="5 6" id="KW-0687">Ribonucleoprotein</keyword>
<protein>
    <recommendedName>
        <fullName evidence="6">Large ribosomal subunit protein uL6</fullName>
    </recommendedName>
</protein>
<dbReference type="PROSITE" id="PS00525">
    <property type="entry name" value="RIBOSOMAL_L6_1"/>
    <property type="match status" value="1"/>
</dbReference>
<dbReference type="InterPro" id="IPR002358">
    <property type="entry name" value="Ribosomal_uL6_CS"/>
</dbReference>